<dbReference type="PANTHER" id="PTHR43775">
    <property type="entry name" value="FATTY ACID SYNTHASE"/>
    <property type="match status" value="1"/>
</dbReference>
<evidence type="ECO:0000259" key="14">
    <source>
        <dbReference type="PROSITE" id="PS52004"/>
    </source>
</evidence>
<sequence>MDDTEGIAVIGVGLRLPQGIDDENAFWTALLEKRSAYDRPGAFNVLTTRQDTHSSVPADRFSATGWAEACGSGGHFLTQDLEAWDARFFGMLPHEASATDPLQRIMLEVAYEAVEQSGVPLSKLRTSATGCWVGAGSSDWRATHSIDLEASLGVGECAASNAFLSGRLSWFFDLHGPSMSIDTACSSGLVALDAACQSLRSGAVTMALVGGVNIFSSPMTYALLQRERLLAPDGLCKPFSAQANGYGRGEAAVVMLLKPWRDAVRDGDPVRAVIRATASNADGFTVGATLPNADAQYSLLQRVYASPEDAKDVIYVEAHGTGTAAGDPIECEALDRAARSWQRCDKLRIGSVKGNTGHAESVAGLVALLKAVLSAEKRLIPPTVVAGGQLTTAVDWSRNFLEVVQEAHPLPQDRPIRIGVCSYGASGTNAHAVVEPAPVGSEQCTRAVCSRRPRLFSITAADRDTLAQQQSRLHDYVTRRNPRDEAALLRDLAYTLTVRRTAFRWRRTFVAQDRRELLDALSTVEPTCEGDAARSPQLAFVFTGQGAQWPGMGTALLQYDAFSQSIDAADAFLRTALQCEWSARQELSRSETESRVHLAQYSQTLCTILQVALVDLLTACNVRPVAVVGHSSGEIAAAYCGGAITREHAWTLAYRRGQACASLLTGGTCPGGMLAASMDPAAAAAWVAERLPGGAASVACENSPSSVTFSGEAAAMDALHDQCLQAGIWSRRLKVPLPYHTRYMSEAAAEYLDAILHSADTEAAGETWQSSCVMVSTVSGESVTDDDDLGPAYWARNLVMPVLFKQGLQTMIRDHLTRESPAIIVEVGPSNALHNPIMDTLAHMQREDITYCSALDRKQHDCRPFLNTIGHLFGQGTSVLFDNLQVLSDEQPHPRVLTDLPAYAWNRRALSSPLGRPARDYLHRSAATQGLLGPRVLGTCPSSYVWRSFITVERHQWLSHHTINDTVVFPGAALISMVVQAGRQIVAPGREILTDSFRDIRIHKATLVPNDEPLELIVSMTPQQRSWTSFELWAGSPAKQPHLACTGEWRFTSVPDPESHLARELDLTNSAVVQDYAEHERRCTLSCSHQTFYDNVGKIGYGYGPAFRRLRDIRTGSNRFCAYVLWDATTCSTEADMLLDPVLLDAAFQASLGAGHDVLEDVLAPQSISSIELSLPSLGGRSCGLQMWGNTHAIGPRKYAAEISVVNVAAGKEVIRVTGLTTAPVQAGHRRTRFDRQLCTRLTWGPDLSLTKLRLGRDTVGRPRDPTVAIELRAAAFMHHLSHSIARPKVLLLGPKGSVLSSLLRFPPDGMARAIEVSRIDSIEQDSLKVIDHGYDIVSICCANLTSQETPWLREIIRTVGDKSVFCLWGPRPQVDSVRNVLAGDGLDCLLSEEFGHASHPEMIAAFRSWNPPPKMHSTPPVVIVVGDDSGRITADFAKHIQASLKALDIEASIETLTPSLQLRGAWVITLLELEESFLGCMTEVRLQSLKSLLASATMLLWITAISGPLRALVQGFGRTIRHEYSRTLEFRTLHLASSTAEDGPRQAELVVELIRARPRDLEHVEDPAGVLYCPRFIPDRRLNSYLRKPEAPLYHTDHFKHSNPYTFLRCIQPGDADSLVLQEPLTRSTIDLAHDEVEVRVAASGVNFKDALVEAGVLDRTQLGGEAAGIIERVGDSVRDFHVGDAVFLFAFGAHARTVRGNSLLCRHVPSGVKLTEAASIPVNHCTAYYALMIACPPSANGTTTSGQRILIHNASGGVGQVAIQIAQHLGMEIFATVGTGPKRDMLMREYNIPSDHILHSRDASFAMAVKRLTRGAGVDVIINTAIGELAEETWSCLGPFGTFIELSKNTQLRLNPDRDSRLVAFDLEHMIEAKDSNLGRALDGALDFLRRGITRLVTSVTTHHAADACVAMKAMQSPVHTGKQVLTWDADEVVRFVRAPGLLPTLCLDGNATYMLVGGLGGIGRSIARLLARHGARHLSFVSRSGVRAGSAGERLVRELEQQGLHVDAHAVDIGDHDALRCVFAGYEQHGPPVRGVIQCAMALHDTLFGGMNVDQWKRSLWPKVQGTWNLHTLMPRDLDFFVILSSFIALIGNVGQSNYGAACAYQDRLAEVRREQGLKATSINLGIMGEVGVVAEGKVSESAGLRGWENATLSEKDLHELLTVVMDDQVRDCGALDVALPTGIPWSKNAVGNTGYLSDAKFDQLESDDAEVTRAADVGDGVLDTNSASFASRIAAAQSGHEASAVILEALIERCVQRVGVAREEIRPDMSLVEYGYDSLSVGELHTWMSRNLKVRLNIFDLLNSSSLSELARCAAQSIGFDDIDRSAISPEINMSSPPTVGVKDLTFAFPDGSKGLQNISLDLPAGSRTLLIGANGAGKTTLLRLLSGKRMAPSGTIDIAGIDPFSTGLEGVTYLGLEWVLNPIVRTDIAVPELLRSVGGDHYPERRDELISILDVDPSWHLHAVSDGERRRVQLCMGLLRPWKVLLLDEITVDLDLLSRHNFLSFLKRETESRACTIVYATHILDNLAAWPTHLVHMSLGRVKKWGEMGSFEVPNAGDGGIEGNSRLGQLVLQWLREDLEERGPRRGQAAEGKTYASHEGKGGYGQEVKK</sequence>
<dbReference type="InterPro" id="IPR018201">
    <property type="entry name" value="Ketoacyl_synth_AS"/>
</dbReference>
<dbReference type="InterPro" id="IPR001227">
    <property type="entry name" value="Ac_transferase_dom_sf"/>
</dbReference>
<keyword evidence="9" id="KW-0012">Acyltransferase</keyword>
<evidence type="ECO:0000313" key="16">
    <source>
        <dbReference type="EMBL" id="KAH9844987.1"/>
    </source>
</evidence>
<dbReference type="GO" id="GO:0044550">
    <property type="term" value="P:secondary metabolite biosynthetic process"/>
    <property type="evidence" value="ECO:0007669"/>
    <property type="project" value="UniProtKB-ARBA"/>
</dbReference>
<dbReference type="SMART" id="SM00827">
    <property type="entry name" value="PKS_AT"/>
    <property type="match status" value="1"/>
</dbReference>
<dbReference type="InterPro" id="IPR013968">
    <property type="entry name" value="PKS_KR"/>
</dbReference>
<dbReference type="InterPro" id="IPR057326">
    <property type="entry name" value="KR_dom"/>
</dbReference>
<dbReference type="GO" id="GO:0006633">
    <property type="term" value="P:fatty acid biosynthetic process"/>
    <property type="evidence" value="ECO:0007669"/>
    <property type="project" value="InterPro"/>
</dbReference>
<dbReference type="EMBL" id="RIBY02000180">
    <property type="protein sequence ID" value="KAH9844987.1"/>
    <property type="molecule type" value="Genomic_DNA"/>
</dbReference>
<dbReference type="InterPro" id="IPR036736">
    <property type="entry name" value="ACP-like_sf"/>
</dbReference>
<dbReference type="GO" id="GO:0016887">
    <property type="term" value="F:ATP hydrolysis activity"/>
    <property type="evidence" value="ECO:0007669"/>
    <property type="project" value="InterPro"/>
</dbReference>
<dbReference type="SUPFAM" id="SSF52151">
    <property type="entry name" value="FabD/lysophospholipase-like"/>
    <property type="match status" value="1"/>
</dbReference>
<keyword evidence="5" id="KW-0067">ATP-binding</keyword>
<dbReference type="Gene3D" id="3.40.50.300">
    <property type="entry name" value="P-loop containing nucleotide triphosphate hydrolases"/>
    <property type="match status" value="1"/>
</dbReference>
<dbReference type="Pfam" id="PF14765">
    <property type="entry name" value="PS-DH"/>
    <property type="match status" value="1"/>
</dbReference>
<evidence type="ECO:0000256" key="9">
    <source>
        <dbReference type="ARBA" id="ARBA00023315"/>
    </source>
</evidence>
<dbReference type="Pfam" id="PF21089">
    <property type="entry name" value="PKS_DH_N"/>
    <property type="match status" value="1"/>
</dbReference>
<dbReference type="PROSITE" id="PS50893">
    <property type="entry name" value="ABC_TRANSPORTER_2"/>
    <property type="match status" value="1"/>
</dbReference>
<dbReference type="SMART" id="SM00826">
    <property type="entry name" value="PKS_DH"/>
    <property type="match status" value="1"/>
</dbReference>
<proteinExistence type="predicted"/>
<dbReference type="InterPro" id="IPR013154">
    <property type="entry name" value="ADH-like_N"/>
</dbReference>
<dbReference type="InterPro" id="IPR016036">
    <property type="entry name" value="Malonyl_transacylase_ACP-bd"/>
</dbReference>
<dbReference type="InterPro" id="IPR014030">
    <property type="entry name" value="Ketoacyl_synth_N"/>
</dbReference>
<dbReference type="Pfam" id="PF02801">
    <property type="entry name" value="Ketoacyl-synt_C"/>
    <property type="match status" value="1"/>
</dbReference>
<dbReference type="InterPro" id="IPR036291">
    <property type="entry name" value="NAD(P)-bd_dom_sf"/>
</dbReference>
<dbReference type="Gene3D" id="3.40.366.10">
    <property type="entry name" value="Malonyl-Coenzyme A Acyl Carrier Protein, domain 2"/>
    <property type="match status" value="1"/>
</dbReference>
<keyword evidence="6" id="KW-0521">NADP</keyword>
<dbReference type="InterPro" id="IPR020843">
    <property type="entry name" value="ER"/>
</dbReference>
<dbReference type="FunFam" id="3.40.50.300:FF:001332">
    <property type="entry name" value="Similar to ABC transporter"/>
    <property type="match status" value="1"/>
</dbReference>
<evidence type="ECO:0000256" key="2">
    <source>
        <dbReference type="ARBA" id="ARBA00022553"/>
    </source>
</evidence>
<dbReference type="SUPFAM" id="SSF55048">
    <property type="entry name" value="Probable ACP-binding domain of malonyl-CoA ACP transacylase"/>
    <property type="match status" value="1"/>
</dbReference>
<organism evidence="16 17">
    <name type="scientific">Teratosphaeria destructans</name>
    <dbReference type="NCBI Taxonomy" id="418781"/>
    <lineage>
        <taxon>Eukaryota</taxon>
        <taxon>Fungi</taxon>
        <taxon>Dikarya</taxon>
        <taxon>Ascomycota</taxon>
        <taxon>Pezizomycotina</taxon>
        <taxon>Dothideomycetes</taxon>
        <taxon>Dothideomycetidae</taxon>
        <taxon>Mycosphaerellales</taxon>
        <taxon>Teratosphaeriaceae</taxon>
        <taxon>Teratosphaeria</taxon>
    </lineage>
</organism>
<dbReference type="Pfam" id="PF00109">
    <property type="entry name" value="ketoacyl-synt"/>
    <property type="match status" value="1"/>
</dbReference>
<dbReference type="InterPro" id="IPR011032">
    <property type="entry name" value="GroES-like_sf"/>
</dbReference>
<accession>A0A9W7T0F1</accession>
<feature type="domain" description="Ketosynthase family 3 (KS3)" evidence="14">
    <location>
        <begin position="4"/>
        <end position="436"/>
    </location>
</feature>
<dbReference type="PROSITE" id="PS00606">
    <property type="entry name" value="KS3_1"/>
    <property type="match status" value="1"/>
</dbReference>
<dbReference type="InterPro" id="IPR014031">
    <property type="entry name" value="Ketoacyl_synth_C"/>
</dbReference>
<dbReference type="Pfam" id="PF00550">
    <property type="entry name" value="PP-binding"/>
    <property type="match status" value="1"/>
</dbReference>
<dbReference type="Pfam" id="PF00107">
    <property type="entry name" value="ADH_zinc_N"/>
    <property type="match status" value="1"/>
</dbReference>
<feature type="region of interest" description="Disordered" evidence="11">
    <location>
        <begin position="2587"/>
        <end position="2615"/>
    </location>
</feature>
<dbReference type="InterPro" id="IPR003593">
    <property type="entry name" value="AAA+_ATPase"/>
</dbReference>
<feature type="region of interest" description="C-terminal hotdog fold" evidence="10">
    <location>
        <begin position="1084"/>
        <end position="1231"/>
    </location>
</feature>
<dbReference type="Pfam" id="PF16197">
    <property type="entry name" value="KAsynt_C_assoc"/>
    <property type="match status" value="1"/>
</dbReference>
<dbReference type="SUPFAM" id="SSF53901">
    <property type="entry name" value="Thiolase-like"/>
    <property type="match status" value="1"/>
</dbReference>
<dbReference type="Gene3D" id="3.10.129.110">
    <property type="entry name" value="Polyketide synthase dehydratase"/>
    <property type="match status" value="1"/>
</dbReference>
<evidence type="ECO:0000256" key="10">
    <source>
        <dbReference type="PROSITE-ProRule" id="PRU01363"/>
    </source>
</evidence>
<dbReference type="SUPFAM" id="SSF52540">
    <property type="entry name" value="P-loop containing nucleoside triphosphate hydrolases"/>
    <property type="match status" value="1"/>
</dbReference>
<evidence type="ECO:0000256" key="11">
    <source>
        <dbReference type="SAM" id="MobiDB-lite"/>
    </source>
</evidence>
<feature type="domain" description="Carrier" evidence="12">
    <location>
        <begin position="2245"/>
        <end position="2322"/>
    </location>
</feature>
<reference evidence="16 17" key="2">
    <citation type="journal article" date="2021" name="Curr. Genet.">
        <title>Genetic response to nitrogen starvation in the aggressive Eucalyptus foliar pathogen Teratosphaeria destructans.</title>
        <authorList>
            <person name="Havenga M."/>
            <person name="Wingfield B.D."/>
            <person name="Wingfield M.J."/>
            <person name="Dreyer L.L."/>
            <person name="Roets F."/>
            <person name="Aylward J."/>
        </authorList>
    </citation>
    <scope>NUCLEOTIDE SEQUENCE [LARGE SCALE GENOMIC DNA]</scope>
    <source>
        <strain evidence="16">CMW44962</strain>
    </source>
</reference>
<dbReference type="SUPFAM" id="SSF50129">
    <property type="entry name" value="GroES-like"/>
    <property type="match status" value="1"/>
</dbReference>
<keyword evidence="3" id="KW-0808">Transferase</keyword>
<dbReference type="InterPro" id="IPR032821">
    <property type="entry name" value="PKS_assoc"/>
</dbReference>
<keyword evidence="2" id="KW-0597">Phosphoprotein</keyword>
<feature type="domain" description="ABC transporter" evidence="13">
    <location>
        <begin position="2344"/>
        <end position="2569"/>
    </location>
</feature>
<feature type="domain" description="PKS/mFAS DH" evidence="15">
    <location>
        <begin position="929"/>
        <end position="1231"/>
    </location>
</feature>
<feature type="active site" description="Proton donor; for dehydratase activity" evidence="10">
    <location>
        <position position="1145"/>
    </location>
</feature>
<evidence type="ECO:0000259" key="15">
    <source>
        <dbReference type="PROSITE" id="PS52019"/>
    </source>
</evidence>
<evidence type="ECO:0000259" key="13">
    <source>
        <dbReference type="PROSITE" id="PS50893"/>
    </source>
</evidence>
<dbReference type="SMART" id="SM00822">
    <property type="entry name" value="PKS_KR"/>
    <property type="match status" value="1"/>
</dbReference>
<feature type="region of interest" description="N-terminal hotdog fold" evidence="10">
    <location>
        <begin position="929"/>
        <end position="1056"/>
    </location>
</feature>
<feature type="active site" description="Proton acceptor; for dehydratase activity" evidence="10">
    <location>
        <position position="961"/>
    </location>
</feature>
<dbReference type="SUPFAM" id="SSF51735">
    <property type="entry name" value="NAD(P)-binding Rossmann-fold domains"/>
    <property type="match status" value="2"/>
</dbReference>
<dbReference type="InterPro" id="IPR016039">
    <property type="entry name" value="Thiolase-like"/>
</dbReference>
<comment type="caution">
    <text evidence="16">The sequence shown here is derived from an EMBL/GenBank/DDBJ whole genome shotgun (WGS) entry which is preliminary data.</text>
</comment>
<dbReference type="PROSITE" id="PS50075">
    <property type="entry name" value="CARRIER"/>
    <property type="match status" value="1"/>
</dbReference>
<dbReference type="InterPro" id="IPR050091">
    <property type="entry name" value="PKS_NRPS_Biosynth_Enz"/>
</dbReference>
<dbReference type="Gene3D" id="3.40.47.10">
    <property type="match status" value="1"/>
</dbReference>
<name>A0A9W7T0F1_9PEZI</name>
<dbReference type="OrthoDB" id="329835at2759"/>
<dbReference type="InterPro" id="IPR027417">
    <property type="entry name" value="P-loop_NTPase"/>
</dbReference>
<dbReference type="SMART" id="SM00823">
    <property type="entry name" value="PKS_PP"/>
    <property type="match status" value="1"/>
</dbReference>
<dbReference type="PROSITE" id="PS52019">
    <property type="entry name" value="PKS_MFAS_DH"/>
    <property type="match status" value="1"/>
</dbReference>
<evidence type="ECO:0000256" key="1">
    <source>
        <dbReference type="ARBA" id="ARBA00022450"/>
    </source>
</evidence>
<protein>
    <submittedName>
        <fullName evidence="16">Polyketide synthase</fullName>
    </submittedName>
</protein>
<dbReference type="InterPro" id="IPR049552">
    <property type="entry name" value="PKS_DH_N"/>
</dbReference>
<dbReference type="PROSITE" id="PS52004">
    <property type="entry name" value="KS3_2"/>
    <property type="match status" value="1"/>
</dbReference>
<dbReference type="CDD" id="cd00833">
    <property type="entry name" value="PKS"/>
    <property type="match status" value="1"/>
</dbReference>
<dbReference type="InterPro" id="IPR014043">
    <property type="entry name" value="Acyl_transferase_dom"/>
</dbReference>
<dbReference type="Gene3D" id="1.10.1200.10">
    <property type="entry name" value="ACP-like"/>
    <property type="match status" value="1"/>
</dbReference>
<evidence type="ECO:0000256" key="3">
    <source>
        <dbReference type="ARBA" id="ARBA00022679"/>
    </source>
</evidence>
<dbReference type="GO" id="GO:0005524">
    <property type="term" value="F:ATP binding"/>
    <property type="evidence" value="ECO:0007669"/>
    <property type="project" value="UniProtKB-KW"/>
</dbReference>
<dbReference type="InterPro" id="IPR013149">
    <property type="entry name" value="ADH-like_C"/>
</dbReference>
<dbReference type="InterPro" id="IPR020841">
    <property type="entry name" value="PKS_Beta-ketoAc_synthase_dom"/>
</dbReference>
<keyword evidence="1" id="KW-0596">Phosphopantetheine</keyword>
<dbReference type="Proteomes" id="UP001138500">
    <property type="component" value="Unassembled WGS sequence"/>
</dbReference>
<dbReference type="CDD" id="cd05195">
    <property type="entry name" value="enoyl_red"/>
    <property type="match status" value="1"/>
</dbReference>
<keyword evidence="17" id="KW-1185">Reference proteome</keyword>
<dbReference type="GO" id="GO:0016491">
    <property type="term" value="F:oxidoreductase activity"/>
    <property type="evidence" value="ECO:0007669"/>
    <property type="project" value="UniProtKB-KW"/>
</dbReference>
<dbReference type="SUPFAM" id="SSF47336">
    <property type="entry name" value="ACP-like"/>
    <property type="match status" value="1"/>
</dbReference>
<dbReference type="GO" id="GO:0004312">
    <property type="term" value="F:fatty acid synthase activity"/>
    <property type="evidence" value="ECO:0007669"/>
    <property type="project" value="TreeGrafter"/>
</dbReference>
<evidence type="ECO:0000256" key="4">
    <source>
        <dbReference type="ARBA" id="ARBA00022741"/>
    </source>
</evidence>
<dbReference type="PANTHER" id="PTHR43775:SF29">
    <property type="entry name" value="ASPERFURANONE POLYKETIDE SYNTHASE AFOG-RELATED"/>
    <property type="match status" value="1"/>
</dbReference>
<dbReference type="Pfam" id="PF08659">
    <property type="entry name" value="KR"/>
    <property type="match status" value="1"/>
</dbReference>
<evidence type="ECO:0000256" key="5">
    <source>
        <dbReference type="ARBA" id="ARBA00022840"/>
    </source>
</evidence>
<evidence type="ECO:0000313" key="17">
    <source>
        <dbReference type="Proteomes" id="UP001138500"/>
    </source>
</evidence>
<keyword evidence="4" id="KW-0547">Nucleotide-binding</keyword>
<dbReference type="SMART" id="SM00825">
    <property type="entry name" value="PKS_KS"/>
    <property type="match status" value="1"/>
</dbReference>
<evidence type="ECO:0000256" key="7">
    <source>
        <dbReference type="ARBA" id="ARBA00023002"/>
    </source>
</evidence>
<dbReference type="SMART" id="SM00829">
    <property type="entry name" value="PKS_ER"/>
    <property type="match status" value="1"/>
</dbReference>
<dbReference type="Gene3D" id="3.90.180.10">
    <property type="entry name" value="Medium-chain alcohol dehydrogenases, catalytic domain"/>
    <property type="match status" value="1"/>
</dbReference>
<keyword evidence="7" id="KW-0560">Oxidoreductase</keyword>
<dbReference type="InterPro" id="IPR049551">
    <property type="entry name" value="PKS_DH_C"/>
</dbReference>
<dbReference type="SMART" id="SM00382">
    <property type="entry name" value="AAA"/>
    <property type="match status" value="1"/>
</dbReference>
<dbReference type="Gene3D" id="3.40.50.720">
    <property type="entry name" value="NAD(P)-binding Rossmann-like Domain"/>
    <property type="match status" value="1"/>
</dbReference>
<evidence type="ECO:0000256" key="8">
    <source>
        <dbReference type="ARBA" id="ARBA00023268"/>
    </source>
</evidence>
<dbReference type="Pfam" id="PF00698">
    <property type="entry name" value="Acyl_transf_1"/>
    <property type="match status" value="1"/>
</dbReference>
<reference evidence="16 17" key="1">
    <citation type="journal article" date="2018" name="IMA Fungus">
        <title>IMA Genome-F 10: Nine draft genome sequences of Claviceps purpurea s.lat., including C. arundinis, C. humidiphila, and C. cf. spartinae, pseudomolecules for the pitch canker pathogen Fusarium circinatum, draft genome of Davidsoniella eucalypti, Grosmannia galeiformis, Quambalaria eucalypti, and Teratosphaeria destructans.</title>
        <authorList>
            <person name="Wingfield B.D."/>
            <person name="Liu M."/>
            <person name="Nguyen H.D."/>
            <person name="Lane F.A."/>
            <person name="Morgan S.W."/>
            <person name="De Vos L."/>
            <person name="Wilken P.M."/>
            <person name="Duong T.A."/>
            <person name="Aylward J."/>
            <person name="Coetzee M.P."/>
            <person name="Dadej K."/>
            <person name="De Beer Z.W."/>
            <person name="Findlay W."/>
            <person name="Havenga M."/>
            <person name="Kolarik M."/>
            <person name="Menzies J.G."/>
            <person name="Naidoo K."/>
            <person name="Pochopski O."/>
            <person name="Shoukouhi P."/>
            <person name="Santana Q.C."/>
            <person name="Seifert K.A."/>
            <person name="Soal N."/>
            <person name="Steenkamp E.T."/>
            <person name="Tatham C.T."/>
            <person name="van der Nest M.A."/>
            <person name="Wingfield M.J."/>
        </authorList>
    </citation>
    <scope>NUCLEOTIDE SEQUENCE [LARGE SCALE GENOMIC DNA]</scope>
    <source>
        <strain evidence="16">CMW44962</strain>
    </source>
</reference>
<gene>
    <name evidence="16" type="ORF">Tdes44962_MAKER06973</name>
</gene>
<dbReference type="Pfam" id="PF08240">
    <property type="entry name" value="ADH_N"/>
    <property type="match status" value="1"/>
</dbReference>
<evidence type="ECO:0000256" key="6">
    <source>
        <dbReference type="ARBA" id="ARBA00022857"/>
    </source>
</evidence>
<dbReference type="InterPro" id="IPR049900">
    <property type="entry name" value="PKS_mFAS_DH"/>
</dbReference>
<dbReference type="Pfam" id="PF00005">
    <property type="entry name" value="ABC_tran"/>
    <property type="match status" value="1"/>
</dbReference>
<dbReference type="InterPro" id="IPR020806">
    <property type="entry name" value="PKS_PP-bd"/>
</dbReference>
<dbReference type="GO" id="GO:0004315">
    <property type="term" value="F:3-oxoacyl-[acyl-carrier-protein] synthase activity"/>
    <property type="evidence" value="ECO:0007669"/>
    <property type="project" value="InterPro"/>
</dbReference>
<evidence type="ECO:0000259" key="12">
    <source>
        <dbReference type="PROSITE" id="PS50075"/>
    </source>
</evidence>
<dbReference type="InterPro" id="IPR003439">
    <property type="entry name" value="ABC_transporter-like_ATP-bd"/>
</dbReference>
<dbReference type="InterPro" id="IPR020807">
    <property type="entry name" value="PKS_DH"/>
</dbReference>
<keyword evidence="8" id="KW-0511">Multifunctional enzyme</keyword>
<dbReference type="GO" id="GO:0031177">
    <property type="term" value="F:phosphopantetheine binding"/>
    <property type="evidence" value="ECO:0007669"/>
    <property type="project" value="InterPro"/>
</dbReference>
<feature type="compositionally biased region" description="Basic and acidic residues" evidence="11">
    <location>
        <begin position="2601"/>
        <end position="2615"/>
    </location>
</feature>
<dbReference type="InterPro" id="IPR042104">
    <property type="entry name" value="PKS_dehydratase_sf"/>
</dbReference>
<dbReference type="InterPro" id="IPR009081">
    <property type="entry name" value="PP-bd_ACP"/>
</dbReference>
<dbReference type="InterPro" id="IPR016035">
    <property type="entry name" value="Acyl_Trfase/lysoPLipase"/>
</dbReference>